<dbReference type="EMBL" id="CP048630">
    <property type="protein sequence ID" value="QIB35710.1"/>
    <property type="molecule type" value="Genomic_DNA"/>
</dbReference>
<evidence type="ECO:0000313" key="2">
    <source>
        <dbReference type="EMBL" id="QIB35710.1"/>
    </source>
</evidence>
<evidence type="ECO:0000313" key="3">
    <source>
        <dbReference type="Proteomes" id="UP000464751"/>
    </source>
</evidence>
<organism evidence="2 3">
    <name type="scientific">Ancylobacter pratisalsi</name>
    <dbReference type="NCBI Taxonomy" id="1745854"/>
    <lineage>
        <taxon>Bacteria</taxon>
        <taxon>Pseudomonadati</taxon>
        <taxon>Pseudomonadota</taxon>
        <taxon>Alphaproteobacteria</taxon>
        <taxon>Hyphomicrobiales</taxon>
        <taxon>Xanthobacteraceae</taxon>
        <taxon>Ancylobacter</taxon>
    </lineage>
</organism>
<keyword evidence="3" id="KW-1185">Reference proteome</keyword>
<reference evidence="2 3" key="1">
    <citation type="submission" date="2020-02" db="EMBL/GenBank/DDBJ databases">
        <authorList>
            <person name="Li G."/>
        </authorList>
    </citation>
    <scope>NUCLEOTIDE SEQUENCE [LARGE SCALE GENOMIC DNA]</scope>
    <source>
        <strain evidence="2 3">DSM 102029</strain>
    </source>
</reference>
<dbReference type="RefSeq" id="WP_163076849.1">
    <property type="nucleotide sequence ID" value="NZ_CP048630.1"/>
</dbReference>
<keyword evidence="1" id="KW-0472">Membrane</keyword>
<proteinExistence type="predicted"/>
<accession>A0A6P1YS69</accession>
<evidence type="ECO:0000256" key="1">
    <source>
        <dbReference type="SAM" id="Phobius"/>
    </source>
</evidence>
<gene>
    <name evidence="2" type="ORF">G3A50_19850</name>
</gene>
<keyword evidence="1" id="KW-1133">Transmembrane helix</keyword>
<protein>
    <submittedName>
        <fullName evidence="2">Uncharacterized protein</fullName>
    </submittedName>
</protein>
<dbReference type="KEGG" id="apra:G3A50_19850"/>
<name>A0A6P1YS69_9HYPH</name>
<feature type="transmembrane region" description="Helical" evidence="1">
    <location>
        <begin position="70"/>
        <end position="90"/>
    </location>
</feature>
<dbReference type="AlphaFoldDB" id="A0A6P1YS69"/>
<keyword evidence="1" id="KW-0812">Transmembrane</keyword>
<sequence>MLAEGFWVAIVVGVSAAVVIWVLAVRAAYRIVSRTSTSLMTRLLAVVWPFGVRQSADVSAETAASFNKMLVAFFIAILVAIASVAVYSNLTFVPPARMQ</sequence>
<feature type="transmembrane region" description="Helical" evidence="1">
    <location>
        <begin position="6"/>
        <end position="24"/>
    </location>
</feature>
<dbReference type="Proteomes" id="UP000464751">
    <property type="component" value="Chromosome"/>
</dbReference>